<keyword evidence="1" id="KW-0812">Transmembrane</keyword>
<feature type="transmembrane region" description="Helical" evidence="1">
    <location>
        <begin position="66"/>
        <end position="87"/>
    </location>
</feature>
<dbReference type="EMBL" id="CP045643">
    <property type="protein sequence ID" value="QFZ71913.1"/>
    <property type="molecule type" value="Genomic_DNA"/>
</dbReference>
<reference evidence="2 3" key="1">
    <citation type="submission" date="2019-10" db="EMBL/GenBank/DDBJ databases">
        <title>A novel species.</title>
        <authorList>
            <person name="Gao J."/>
        </authorList>
    </citation>
    <scope>NUCLEOTIDE SEQUENCE [LARGE SCALE GENOMIC DNA]</scope>
    <source>
        <strain evidence="2 3">QMT-28</strain>
    </source>
</reference>
<proteinExistence type="predicted"/>
<dbReference type="AlphaFoldDB" id="A0A5Q0L4P2"/>
<sequence>MSRLLSVRRYVADGYDPGDDGHLIINTLCWCASACGVAGLIIVGIKMALQLRRGDPGEGAEHFRGVFLVALACVIATTAGPLVTFLGDLTLQGP</sequence>
<keyword evidence="1" id="KW-1133">Transmembrane helix</keyword>
<evidence type="ECO:0000313" key="3">
    <source>
        <dbReference type="Proteomes" id="UP000326179"/>
    </source>
</evidence>
<evidence type="ECO:0000313" key="2">
    <source>
        <dbReference type="EMBL" id="QFZ71913.1"/>
    </source>
</evidence>
<feature type="transmembrane region" description="Helical" evidence="1">
    <location>
        <begin position="23"/>
        <end position="45"/>
    </location>
</feature>
<gene>
    <name evidence="2" type="ORF">GFH48_00260</name>
</gene>
<organism evidence="2 3">
    <name type="scientific">Streptomyces fagopyri</name>
    <dbReference type="NCBI Taxonomy" id="2662397"/>
    <lineage>
        <taxon>Bacteria</taxon>
        <taxon>Bacillati</taxon>
        <taxon>Actinomycetota</taxon>
        <taxon>Actinomycetes</taxon>
        <taxon>Kitasatosporales</taxon>
        <taxon>Streptomycetaceae</taxon>
        <taxon>Streptomyces</taxon>
    </lineage>
</organism>
<accession>A0A5Q0L4P2</accession>
<evidence type="ECO:0000256" key="1">
    <source>
        <dbReference type="SAM" id="Phobius"/>
    </source>
</evidence>
<keyword evidence="3" id="KW-1185">Reference proteome</keyword>
<dbReference type="RefSeq" id="WP_153286280.1">
    <property type="nucleotide sequence ID" value="NZ_CP045643.1"/>
</dbReference>
<dbReference type="Proteomes" id="UP000326179">
    <property type="component" value="Chromosome"/>
</dbReference>
<protein>
    <submittedName>
        <fullName evidence="2">Uncharacterized protein</fullName>
    </submittedName>
</protein>
<name>A0A5Q0L4P2_9ACTN</name>
<dbReference type="KEGG" id="sfy:GFH48_00260"/>
<keyword evidence="1" id="KW-0472">Membrane</keyword>